<feature type="region of interest" description="Disordered" evidence="1">
    <location>
        <begin position="49"/>
        <end position="98"/>
    </location>
</feature>
<dbReference type="AlphaFoldDB" id="A0A4Y2SZY0"/>
<protein>
    <submittedName>
        <fullName evidence="2">Uncharacterized protein</fullName>
    </submittedName>
</protein>
<evidence type="ECO:0000313" key="3">
    <source>
        <dbReference type="Proteomes" id="UP000499080"/>
    </source>
</evidence>
<sequence length="98" mass="11160">MAFKSGNNLRFELKGFSLVILTFRFEVTRGYFGTDLVIFNCGQMPWTTPEPHTPLQASVPHQREDVRPPTHDLQAHIRGGSSVKSGFESETLRPRSYH</sequence>
<proteinExistence type="predicted"/>
<name>A0A4Y2SZY0_ARAVE</name>
<accession>A0A4Y2SZY0</accession>
<reference evidence="2 3" key="1">
    <citation type="journal article" date="2019" name="Sci. Rep.">
        <title>Orb-weaving spider Araneus ventricosus genome elucidates the spidroin gene catalogue.</title>
        <authorList>
            <person name="Kono N."/>
            <person name="Nakamura H."/>
            <person name="Ohtoshi R."/>
            <person name="Moran D.A.P."/>
            <person name="Shinohara A."/>
            <person name="Yoshida Y."/>
            <person name="Fujiwara M."/>
            <person name="Mori M."/>
            <person name="Tomita M."/>
            <person name="Arakawa K."/>
        </authorList>
    </citation>
    <scope>NUCLEOTIDE SEQUENCE [LARGE SCALE GENOMIC DNA]</scope>
</reference>
<evidence type="ECO:0000256" key="1">
    <source>
        <dbReference type="SAM" id="MobiDB-lite"/>
    </source>
</evidence>
<organism evidence="2 3">
    <name type="scientific">Araneus ventricosus</name>
    <name type="common">Orbweaver spider</name>
    <name type="synonym">Epeira ventricosa</name>
    <dbReference type="NCBI Taxonomy" id="182803"/>
    <lineage>
        <taxon>Eukaryota</taxon>
        <taxon>Metazoa</taxon>
        <taxon>Ecdysozoa</taxon>
        <taxon>Arthropoda</taxon>
        <taxon>Chelicerata</taxon>
        <taxon>Arachnida</taxon>
        <taxon>Araneae</taxon>
        <taxon>Araneomorphae</taxon>
        <taxon>Entelegynae</taxon>
        <taxon>Araneoidea</taxon>
        <taxon>Araneidae</taxon>
        <taxon>Araneus</taxon>
    </lineage>
</organism>
<keyword evidence="3" id="KW-1185">Reference proteome</keyword>
<dbReference type="Proteomes" id="UP000499080">
    <property type="component" value="Unassembled WGS sequence"/>
</dbReference>
<gene>
    <name evidence="2" type="ORF">AVEN_224536_1</name>
</gene>
<comment type="caution">
    <text evidence="2">The sequence shown here is derived from an EMBL/GenBank/DDBJ whole genome shotgun (WGS) entry which is preliminary data.</text>
</comment>
<feature type="compositionally biased region" description="Basic and acidic residues" evidence="1">
    <location>
        <begin position="61"/>
        <end position="75"/>
    </location>
</feature>
<dbReference type="EMBL" id="BGPR01025206">
    <property type="protein sequence ID" value="GBN93918.1"/>
    <property type="molecule type" value="Genomic_DNA"/>
</dbReference>
<evidence type="ECO:0000313" key="2">
    <source>
        <dbReference type="EMBL" id="GBN93918.1"/>
    </source>
</evidence>